<protein>
    <submittedName>
        <fullName evidence="2">Uncharacterized protein</fullName>
    </submittedName>
</protein>
<dbReference type="EMBL" id="NHYD01001049">
    <property type="protein sequence ID" value="PPQ92401.1"/>
    <property type="molecule type" value="Genomic_DNA"/>
</dbReference>
<feature type="region of interest" description="Disordered" evidence="1">
    <location>
        <begin position="299"/>
        <end position="319"/>
    </location>
</feature>
<feature type="region of interest" description="Disordered" evidence="1">
    <location>
        <begin position="19"/>
        <end position="41"/>
    </location>
</feature>
<evidence type="ECO:0000313" key="3">
    <source>
        <dbReference type="Proteomes" id="UP000283269"/>
    </source>
</evidence>
<feature type="compositionally biased region" description="Polar residues" evidence="1">
    <location>
        <begin position="119"/>
        <end position="138"/>
    </location>
</feature>
<dbReference type="OrthoDB" id="3059337at2759"/>
<evidence type="ECO:0000313" key="2">
    <source>
        <dbReference type="EMBL" id="PPQ92401.1"/>
    </source>
</evidence>
<feature type="compositionally biased region" description="Polar residues" evidence="1">
    <location>
        <begin position="97"/>
        <end position="110"/>
    </location>
</feature>
<dbReference type="InParanoid" id="A0A409XNU1"/>
<dbReference type="Proteomes" id="UP000283269">
    <property type="component" value="Unassembled WGS sequence"/>
</dbReference>
<accession>A0A409XNU1</accession>
<organism evidence="2 3">
    <name type="scientific">Psilocybe cyanescens</name>
    <dbReference type="NCBI Taxonomy" id="93625"/>
    <lineage>
        <taxon>Eukaryota</taxon>
        <taxon>Fungi</taxon>
        <taxon>Dikarya</taxon>
        <taxon>Basidiomycota</taxon>
        <taxon>Agaricomycotina</taxon>
        <taxon>Agaricomycetes</taxon>
        <taxon>Agaricomycetidae</taxon>
        <taxon>Agaricales</taxon>
        <taxon>Agaricineae</taxon>
        <taxon>Strophariaceae</taxon>
        <taxon>Psilocybe</taxon>
    </lineage>
</organism>
<dbReference type="AlphaFoldDB" id="A0A409XNU1"/>
<proteinExistence type="predicted"/>
<feature type="region of interest" description="Disordered" evidence="1">
    <location>
        <begin position="85"/>
        <end position="138"/>
    </location>
</feature>
<feature type="compositionally biased region" description="Polar residues" evidence="1">
    <location>
        <begin position="413"/>
        <end position="429"/>
    </location>
</feature>
<sequence length="488" mass="53884">MPLLGEAPITVYMQKQYRASNGADASDSKPPLKKRKISEPERLKDTKCDVKVFRGKATIIDYFGQANASTEPNTGIQTLNLLTPKLSHKRTRKTDNVQEPLQTSHMTNEGPSRLRKSVLATSKPTPSSTKPLEQITSGRRSDFCPTHLTMTHHSLHIHNFQQDDEIPCKRIGGHHRLAAANPAPELLSQHVLSSQTQPELILKITNAPMQAHSPRKSSHFCLNTGQDRYPPSSVDDTDPLIVESSQSQPPLSIPGHITKHMIDIPRNDGHRLEIDPIPFECIPSSQSQEIELTISKDEADNGTSDCRMPSPQLTVPTTNSTSQTILRTFSDELFSVPIHYGLLDDIFEPEDTEDLKQSCNTPRPAEGIEDDSATDSDSQYEHPLQRPLSAEPVLRPPTPSNPNQSGHCPPNPGNVSSVEHMTTPLSQESGYDASQGDDFQEIEHFPNSITQPTVASQESSPHSLPPDIRALFGNSQDSYPPDFPSSLR</sequence>
<comment type="caution">
    <text evidence="2">The sequence shown here is derived from an EMBL/GenBank/DDBJ whole genome shotgun (WGS) entry which is preliminary data.</text>
</comment>
<name>A0A409XNU1_PSICY</name>
<keyword evidence="3" id="KW-1185">Reference proteome</keyword>
<reference evidence="2 3" key="1">
    <citation type="journal article" date="2018" name="Evol. Lett.">
        <title>Horizontal gene cluster transfer increased hallucinogenic mushroom diversity.</title>
        <authorList>
            <person name="Reynolds H.T."/>
            <person name="Vijayakumar V."/>
            <person name="Gluck-Thaler E."/>
            <person name="Korotkin H.B."/>
            <person name="Matheny P.B."/>
            <person name="Slot J.C."/>
        </authorList>
    </citation>
    <scope>NUCLEOTIDE SEQUENCE [LARGE SCALE GENOMIC DNA]</scope>
    <source>
        <strain evidence="2 3">2631</strain>
    </source>
</reference>
<feature type="region of interest" description="Disordered" evidence="1">
    <location>
        <begin position="353"/>
        <end position="488"/>
    </location>
</feature>
<gene>
    <name evidence="2" type="ORF">CVT25_008751</name>
</gene>
<evidence type="ECO:0000256" key="1">
    <source>
        <dbReference type="SAM" id="MobiDB-lite"/>
    </source>
</evidence>
<feature type="compositionally biased region" description="Polar residues" evidence="1">
    <location>
        <begin position="447"/>
        <end position="462"/>
    </location>
</feature>